<feature type="signal peptide" evidence="2">
    <location>
        <begin position="1"/>
        <end position="24"/>
    </location>
</feature>
<dbReference type="InterPro" id="IPR051244">
    <property type="entry name" value="TCAF"/>
</dbReference>
<dbReference type="Pfam" id="PF17291">
    <property type="entry name" value="M60-like_N"/>
    <property type="match status" value="1"/>
</dbReference>
<accession>A0A9D2D7B9</accession>
<dbReference type="SUPFAM" id="SSF49785">
    <property type="entry name" value="Galactose-binding domain-like"/>
    <property type="match status" value="1"/>
</dbReference>
<dbReference type="PANTHER" id="PTHR15730:SF5">
    <property type="entry name" value="SI:CH211-210B2.2-RELATED"/>
    <property type="match status" value="1"/>
</dbReference>
<evidence type="ECO:0000259" key="3">
    <source>
        <dbReference type="PROSITE" id="PS51723"/>
    </source>
</evidence>
<comment type="caution">
    <text evidence="4">The sequence shown here is derived from an EMBL/GenBank/DDBJ whole genome shotgun (WGS) entry which is preliminary data.</text>
</comment>
<dbReference type="PROSITE" id="PS51723">
    <property type="entry name" value="PEPTIDASE_M60"/>
    <property type="match status" value="1"/>
</dbReference>
<feature type="chain" id="PRO_5039458078" evidence="2">
    <location>
        <begin position="25"/>
        <end position="1097"/>
    </location>
</feature>
<reference evidence="4" key="2">
    <citation type="submission" date="2021-04" db="EMBL/GenBank/DDBJ databases">
        <authorList>
            <person name="Gilroy R."/>
        </authorList>
    </citation>
    <scope>NUCLEOTIDE SEQUENCE</scope>
    <source>
        <strain evidence="4">CHK192-19661</strain>
    </source>
</reference>
<dbReference type="InterPro" id="IPR035423">
    <property type="entry name" value="M60-like_N"/>
</dbReference>
<dbReference type="PANTHER" id="PTHR15730">
    <property type="entry name" value="EXPERIMENTAL AUTOIMMUNE PROSTATITIS ANTIGEN 2-RELATED"/>
    <property type="match status" value="1"/>
</dbReference>
<dbReference type="SMART" id="SM01276">
    <property type="entry name" value="M60-like"/>
    <property type="match status" value="1"/>
</dbReference>
<evidence type="ECO:0000256" key="2">
    <source>
        <dbReference type="SAM" id="SignalP"/>
    </source>
</evidence>
<gene>
    <name evidence="4" type="ORF">H9726_05485</name>
</gene>
<sequence>MKNRKYRPVAFILSLFCLAFPLSACSGAEGEGGGGTVPPAEEPSPPQEEELPLFGGKAQNTSKAGMYAEYLGTVPRTLPEISDGGLGEYPEYGVTLSASREERQAIIDENNALTASSSTYDAMDAEGNLYLNGQPTGGRLYKHTAAAGMYGGDVSDTEPALVKRLTYRSRARGNLITGLYAPAGEVVKLEMSAEDFAATGGLTVYIGQALVNGGANNIWADRDLNRMPVILNVMSPGAAEGYVGSFLGGPLYVAPKKAGAEFSVTISGAVAYSHYVHGVTTEEEFARNAVSSAPYFDLEVWDDAVRHSGPKQQAKGFGYGELSAAAVLWDKIALVSNRVPAGSPGDGGIVFLYDPFVAAGSMVAFVGRYTVNCPPYVMRAALDAEGAAENPSDAFWGAIHEFNHHFQRFGFAPGDEVTNNAVSLVEYSLFTRVSGRRALGNADEGSYAVGWNRYTNPSWSLKQTLSAGGANSGLDGYANLLHAFGQDAFIRMTQAGGGKGGADAWFRAVCDVTGYDMTYYFTEVLHQQVSESVLREYAAKGLPVFVPAAVIFQTGRGYTSGGKTVFSRTVQPYGIETGKPFELNLKDNLVLPSGFAFEIKEVTDPAYGTLQKREEGVYLYTPDAANRDSGTIYVTVALKKQDGAFEAEDVTFAVELRQKQKTPEMLERTVYTYAPGNMYDSVEEAAENGFAGYESAFTEDNENRVQNGNAEIWEPDPGENAIMVVQGKFRADGGGRYRVALRGRRKAGLYLSFDGENYSLAALVNNQTNAAGFTGEEGSYTDCELSDGQWVYFRAVLLVTYPGSFIGVGLGKFDGDTVQVNYLNAYRASYEPEPPFGSEYFYTRDYSYDGERSGKGSLLSSSYSPWDDSYSIENLFDADDSDFIHSDRTPISESNAFEVTADLGRAFLADTFTVYGESSRQYQPRDLKLYAGASPDDLQLVADVKDAPRDGANVTLKFAPRQVRCYRLVVTRTWDERVGYIAYRYAEFSLSLPGGTLYSPDEEMFALRGGWQMRGALADFGHVYAAEEGAVLEFTFTGTRFALFGEGGFEAFIDGAAAENLAAGEQLFLSEELPEGTHTVRLRCKAGFAFESAALWR</sequence>
<proteinExistence type="predicted"/>
<organism evidence="4 5">
    <name type="scientific">Candidatus Borkfalkia avicola</name>
    <dbReference type="NCBI Taxonomy" id="2838503"/>
    <lineage>
        <taxon>Bacteria</taxon>
        <taxon>Bacillati</taxon>
        <taxon>Bacillota</taxon>
        <taxon>Clostridia</taxon>
        <taxon>Christensenellales</taxon>
        <taxon>Christensenellaceae</taxon>
        <taxon>Candidatus Borkfalkia</taxon>
    </lineage>
</organism>
<feature type="domain" description="Peptidase M60" evidence="3">
    <location>
        <begin position="172"/>
        <end position="485"/>
    </location>
</feature>
<name>A0A9D2D7B9_9FIRM</name>
<dbReference type="Gene3D" id="2.60.120.260">
    <property type="entry name" value="Galactose-binding domain-like"/>
    <property type="match status" value="2"/>
</dbReference>
<evidence type="ECO:0000256" key="1">
    <source>
        <dbReference type="SAM" id="MobiDB-lite"/>
    </source>
</evidence>
<dbReference type="InterPro" id="IPR008979">
    <property type="entry name" value="Galactose-bd-like_sf"/>
</dbReference>
<keyword evidence="2" id="KW-0732">Signal</keyword>
<evidence type="ECO:0000313" key="4">
    <source>
        <dbReference type="EMBL" id="HIZ09923.1"/>
    </source>
</evidence>
<dbReference type="Pfam" id="PF13402">
    <property type="entry name" value="Peptidase_M60"/>
    <property type="match status" value="1"/>
</dbReference>
<evidence type="ECO:0000313" key="5">
    <source>
        <dbReference type="Proteomes" id="UP000824025"/>
    </source>
</evidence>
<dbReference type="InterPro" id="IPR031161">
    <property type="entry name" value="Peptidase_M60_dom"/>
</dbReference>
<dbReference type="Proteomes" id="UP000824025">
    <property type="component" value="Unassembled WGS sequence"/>
</dbReference>
<dbReference type="EMBL" id="DXCF01000029">
    <property type="protein sequence ID" value="HIZ09923.1"/>
    <property type="molecule type" value="Genomic_DNA"/>
</dbReference>
<dbReference type="InterPro" id="IPR042279">
    <property type="entry name" value="Pep_M60_3"/>
</dbReference>
<reference evidence="4" key="1">
    <citation type="journal article" date="2021" name="PeerJ">
        <title>Extensive microbial diversity within the chicken gut microbiome revealed by metagenomics and culture.</title>
        <authorList>
            <person name="Gilroy R."/>
            <person name="Ravi A."/>
            <person name="Getino M."/>
            <person name="Pursley I."/>
            <person name="Horton D.L."/>
            <person name="Alikhan N.F."/>
            <person name="Baker D."/>
            <person name="Gharbi K."/>
            <person name="Hall N."/>
            <person name="Watson M."/>
            <person name="Adriaenssens E.M."/>
            <person name="Foster-Nyarko E."/>
            <person name="Jarju S."/>
            <person name="Secka A."/>
            <person name="Antonio M."/>
            <person name="Oren A."/>
            <person name="Chaudhuri R.R."/>
            <person name="La Ragione R."/>
            <person name="Hildebrand F."/>
            <person name="Pallen M.J."/>
        </authorList>
    </citation>
    <scope>NUCLEOTIDE SEQUENCE</scope>
    <source>
        <strain evidence="4">CHK192-19661</strain>
    </source>
</reference>
<protein>
    <submittedName>
        <fullName evidence="4">M60 family metallopeptidase</fullName>
    </submittedName>
</protein>
<dbReference type="Gene3D" id="1.10.390.30">
    <property type="entry name" value="Peptidase M60, enhancin-like domain 3"/>
    <property type="match status" value="1"/>
</dbReference>
<feature type="region of interest" description="Disordered" evidence="1">
    <location>
        <begin position="28"/>
        <end position="53"/>
    </location>
</feature>
<dbReference type="AlphaFoldDB" id="A0A9D2D7B9"/>